<feature type="region of interest" description="Disordered" evidence="1">
    <location>
        <begin position="1"/>
        <end position="180"/>
    </location>
</feature>
<organism evidence="2 3">
    <name type="scientific">Sistotremastrum suecicum HHB10207 ss-3</name>
    <dbReference type="NCBI Taxonomy" id="1314776"/>
    <lineage>
        <taxon>Eukaryota</taxon>
        <taxon>Fungi</taxon>
        <taxon>Dikarya</taxon>
        <taxon>Basidiomycota</taxon>
        <taxon>Agaricomycotina</taxon>
        <taxon>Agaricomycetes</taxon>
        <taxon>Sistotremastrales</taxon>
        <taxon>Sistotremastraceae</taxon>
        <taxon>Sistotremastrum</taxon>
    </lineage>
</organism>
<gene>
    <name evidence="2" type="ORF">SISSUDRAFT_903455</name>
</gene>
<proteinExistence type="predicted"/>
<sequence length="193" mass="21344">MSENTNSHIPDEDEGPPPKRGRVIHDSDSEGDGSEPGTRDVSDGETEENQINSAGKGKRTKKLAAQFWHRTRTFSKRSALSLRAQVHPTKSRRLPTETRKRNPRTNPINPQSMARSQSNQSRSHHRASPPELRTGRQHQENSTATLQMMRSTDGTRKRLGKISSCSCRRPSSSTNSTSASCAISSSRIALSLT</sequence>
<name>A0A166C2Q1_9AGAM</name>
<evidence type="ECO:0000256" key="1">
    <source>
        <dbReference type="SAM" id="MobiDB-lite"/>
    </source>
</evidence>
<keyword evidence="3" id="KW-1185">Reference proteome</keyword>
<dbReference type="EMBL" id="KV428093">
    <property type="protein sequence ID" value="KZT37009.1"/>
    <property type="molecule type" value="Genomic_DNA"/>
</dbReference>
<evidence type="ECO:0000313" key="3">
    <source>
        <dbReference type="Proteomes" id="UP000076798"/>
    </source>
</evidence>
<evidence type="ECO:0000313" key="2">
    <source>
        <dbReference type="EMBL" id="KZT37009.1"/>
    </source>
</evidence>
<protein>
    <submittedName>
        <fullName evidence="2">Uncharacterized protein</fullName>
    </submittedName>
</protein>
<accession>A0A166C2Q1</accession>
<dbReference type="Proteomes" id="UP000076798">
    <property type="component" value="Unassembled WGS sequence"/>
</dbReference>
<reference evidence="2 3" key="1">
    <citation type="journal article" date="2016" name="Mol. Biol. Evol.">
        <title>Comparative Genomics of Early-Diverging Mushroom-Forming Fungi Provides Insights into the Origins of Lignocellulose Decay Capabilities.</title>
        <authorList>
            <person name="Nagy L.G."/>
            <person name="Riley R."/>
            <person name="Tritt A."/>
            <person name="Adam C."/>
            <person name="Daum C."/>
            <person name="Floudas D."/>
            <person name="Sun H."/>
            <person name="Yadav J.S."/>
            <person name="Pangilinan J."/>
            <person name="Larsson K.H."/>
            <person name="Matsuura K."/>
            <person name="Barry K."/>
            <person name="Labutti K."/>
            <person name="Kuo R."/>
            <person name="Ohm R.A."/>
            <person name="Bhattacharya S.S."/>
            <person name="Shirouzu T."/>
            <person name="Yoshinaga Y."/>
            <person name="Martin F.M."/>
            <person name="Grigoriev I.V."/>
            <person name="Hibbett D.S."/>
        </authorList>
    </citation>
    <scope>NUCLEOTIDE SEQUENCE [LARGE SCALE GENOMIC DNA]</scope>
    <source>
        <strain evidence="2 3">HHB10207 ss-3</strain>
    </source>
</reference>
<dbReference type="AlphaFoldDB" id="A0A166C2Q1"/>
<feature type="compositionally biased region" description="Polar residues" evidence="1">
    <location>
        <begin position="104"/>
        <end position="113"/>
    </location>
</feature>
<feature type="compositionally biased region" description="Polar residues" evidence="1">
    <location>
        <begin position="140"/>
        <end position="152"/>
    </location>
</feature>
<feature type="compositionally biased region" description="Low complexity" evidence="1">
    <location>
        <begin position="162"/>
        <end position="180"/>
    </location>
</feature>